<dbReference type="Proteomes" id="UP000518681">
    <property type="component" value="Unassembled WGS sequence"/>
</dbReference>
<evidence type="ECO:0000313" key="1">
    <source>
        <dbReference type="EMBL" id="MBB6200815.1"/>
    </source>
</evidence>
<organism evidence="1 2">
    <name type="scientific">Paraburkholderia fungorum</name>
    <dbReference type="NCBI Taxonomy" id="134537"/>
    <lineage>
        <taxon>Bacteria</taxon>
        <taxon>Pseudomonadati</taxon>
        <taxon>Pseudomonadota</taxon>
        <taxon>Betaproteobacteria</taxon>
        <taxon>Burkholderiales</taxon>
        <taxon>Burkholderiaceae</taxon>
        <taxon>Paraburkholderia</taxon>
    </lineage>
</organism>
<name>A0AAW3UV14_9BURK</name>
<comment type="caution">
    <text evidence="1">The sequence shown here is derived from an EMBL/GenBank/DDBJ whole genome shotgun (WGS) entry which is preliminary data.</text>
</comment>
<proteinExistence type="predicted"/>
<sequence length="57" mass="6401">MELQFGMHALSECQGDHPHLGGGNAHTIRTGPYTFHLLRLRREAMIASQRLDLMATL</sequence>
<dbReference type="EMBL" id="JACIIK010000003">
    <property type="protein sequence ID" value="MBB6200815.1"/>
    <property type="molecule type" value="Genomic_DNA"/>
</dbReference>
<dbReference type="AlphaFoldDB" id="A0AAW3UV14"/>
<accession>A0AAW3UV14</accession>
<gene>
    <name evidence="1" type="ORF">GGD69_001664</name>
</gene>
<evidence type="ECO:0000313" key="2">
    <source>
        <dbReference type="Proteomes" id="UP000518681"/>
    </source>
</evidence>
<reference evidence="1 2" key="1">
    <citation type="submission" date="2020-08" db="EMBL/GenBank/DDBJ databases">
        <title>Genomic Encyclopedia of Type Strains, Phase IV (KMG-V): Genome sequencing to study the core and pangenomes of soil and plant-associated prokaryotes.</title>
        <authorList>
            <person name="Whitman W."/>
        </authorList>
    </citation>
    <scope>NUCLEOTIDE SEQUENCE [LARGE SCALE GENOMIC DNA]</scope>
    <source>
        <strain evidence="1 2">SEMIA 4013</strain>
    </source>
</reference>
<protein>
    <submittedName>
        <fullName evidence="1">Uncharacterized protein</fullName>
    </submittedName>
</protein>